<evidence type="ECO:0000256" key="3">
    <source>
        <dbReference type="ARBA" id="ARBA00015651"/>
    </source>
</evidence>
<organism evidence="6 7">
    <name type="scientific">Mesorhabditis spiculigera</name>
    <dbReference type="NCBI Taxonomy" id="96644"/>
    <lineage>
        <taxon>Eukaryota</taxon>
        <taxon>Metazoa</taxon>
        <taxon>Ecdysozoa</taxon>
        <taxon>Nematoda</taxon>
        <taxon>Chromadorea</taxon>
        <taxon>Rhabditida</taxon>
        <taxon>Rhabditina</taxon>
        <taxon>Rhabditomorpha</taxon>
        <taxon>Rhabditoidea</taxon>
        <taxon>Rhabditidae</taxon>
        <taxon>Mesorhabditinae</taxon>
        <taxon>Mesorhabditis</taxon>
    </lineage>
</organism>
<keyword evidence="5" id="KW-0732">Signal</keyword>
<dbReference type="InterPro" id="IPR029204">
    <property type="entry name" value="CNRIP1"/>
</dbReference>
<evidence type="ECO:0000256" key="2">
    <source>
        <dbReference type="ARBA" id="ARBA00007288"/>
    </source>
</evidence>
<evidence type="ECO:0000313" key="7">
    <source>
        <dbReference type="Proteomes" id="UP001177023"/>
    </source>
</evidence>
<comment type="caution">
    <text evidence="6">The sequence shown here is derived from an EMBL/GenBank/DDBJ whole genome shotgun (WGS) entry which is preliminary data.</text>
</comment>
<dbReference type="PANTHER" id="PTHR31952">
    <property type="entry name" value="CB1 CANNABINOID RECEPTOR-INTERACTING PROTEIN 1"/>
    <property type="match status" value="1"/>
</dbReference>
<feature type="chain" id="PRO_5041215191" description="CB1 cannabinoid receptor-interacting protein 1" evidence="5">
    <location>
        <begin position="17"/>
        <end position="322"/>
    </location>
</feature>
<dbReference type="EMBL" id="CATQJA010002664">
    <property type="protein sequence ID" value="CAJ0582661.1"/>
    <property type="molecule type" value="Genomic_DNA"/>
</dbReference>
<dbReference type="PANTHER" id="PTHR31952:SF1">
    <property type="entry name" value="CB1 CANNABINOID RECEPTOR-INTERACTING PROTEIN 1"/>
    <property type="match status" value="1"/>
</dbReference>
<comment type="subunit">
    <text evidence="4">Interacts with the cannabinoid receptor CNR1 (via C-terminus). Does not interact with cannabinoid receptor CNR2.</text>
</comment>
<comment type="similarity">
    <text evidence="2">Belongs to the CNRIP family.</text>
</comment>
<evidence type="ECO:0000313" key="6">
    <source>
        <dbReference type="EMBL" id="CAJ0582661.1"/>
    </source>
</evidence>
<keyword evidence="7" id="KW-1185">Reference proteome</keyword>
<sequence length="322" mass="36636">MLALIFLFICALTVGAQQDQAGTSEKLTHTYHQQSSQISTGSCCVQPQAPARRPLVEFGRWPSLQPPVRQQQTKTWHISGFLENYPRTYGHTKQSTVTTSSVEYSLQQNGEQQTLSLSYNDGKCLVTLDSITENGNRRALDFNTQREVRAYTNAMKAWQQKVMAAKERGVANNWEGEPDVPRCPCKPEVCGETITEVSSNQPQPLLHTGESKQTWADQYSVQPVANNNRYEFRFNNGRCLVKDGVITEDGIVKQLGYAEQQKLEEFKRAFENYTRELHQSMRQQMDDYLRRNKQDMQLQVQQPRMVEPPCLCSAQACGTEVA</sequence>
<evidence type="ECO:0000256" key="4">
    <source>
        <dbReference type="ARBA" id="ARBA00026030"/>
    </source>
</evidence>
<feature type="signal peptide" evidence="5">
    <location>
        <begin position="1"/>
        <end position="16"/>
    </location>
</feature>
<dbReference type="GO" id="GO:0031718">
    <property type="term" value="F:type 1 cannabinoid receptor binding"/>
    <property type="evidence" value="ECO:0007669"/>
    <property type="project" value="TreeGrafter"/>
</dbReference>
<dbReference type="AlphaFoldDB" id="A0AA36D8B5"/>
<evidence type="ECO:0000256" key="5">
    <source>
        <dbReference type="SAM" id="SignalP"/>
    </source>
</evidence>
<protein>
    <recommendedName>
        <fullName evidence="3">CB1 cannabinoid receptor-interacting protein 1</fullName>
    </recommendedName>
</protein>
<proteinExistence type="inferred from homology"/>
<name>A0AA36D8B5_9BILA</name>
<reference evidence="6" key="1">
    <citation type="submission" date="2023-06" db="EMBL/GenBank/DDBJ databases">
        <authorList>
            <person name="Delattre M."/>
        </authorList>
    </citation>
    <scope>NUCLEOTIDE SEQUENCE</scope>
    <source>
        <strain evidence="6">AF72</strain>
    </source>
</reference>
<feature type="non-terminal residue" evidence="6">
    <location>
        <position position="1"/>
    </location>
</feature>
<dbReference type="Proteomes" id="UP001177023">
    <property type="component" value="Unassembled WGS sequence"/>
</dbReference>
<gene>
    <name evidence="6" type="ORF">MSPICULIGERA_LOCUS20791</name>
</gene>
<evidence type="ECO:0000256" key="1">
    <source>
        <dbReference type="ARBA" id="ARBA00003884"/>
    </source>
</evidence>
<comment type="function">
    <text evidence="1">Suppresses cannabinoid receptor CNR1-mediated tonic inhibition of voltage-gated calcium channels.</text>
</comment>
<dbReference type="GO" id="GO:0005886">
    <property type="term" value="C:plasma membrane"/>
    <property type="evidence" value="ECO:0007669"/>
    <property type="project" value="TreeGrafter"/>
</dbReference>
<accession>A0AA36D8B5</accession>